<dbReference type="Pfam" id="PF14322">
    <property type="entry name" value="SusD-like_3"/>
    <property type="match status" value="1"/>
</dbReference>
<comment type="caution">
    <text evidence="2">The sequence shown here is derived from an EMBL/GenBank/DDBJ whole genome shotgun (WGS) entry which is preliminary data.</text>
</comment>
<feature type="domain" description="SusD-like N-terminal" evidence="1">
    <location>
        <begin position="23"/>
        <end position="210"/>
    </location>
</feature>
<evidence type="ECO:0000313" key="2">
    <source>
        <dbReference type="EMBL" id="OQP47454.1"/>
    </source>
</evidence>
<protein>
    <recommendedName>
        <fullName evidence="1">SusD-like N-terminal domain-containing protein</fullName>
    </recommendedName>
</protein>
<dbReference type="PROSITE" id="PS51257">
    <property type="entry name" value="PROKAR_LIPOPROTEIN"/>
    <property type="match status" value="1"/>
</dbReference>
<evidence type="ECO:0000259" key="1">
    <source>
        <dbReference type="Pfam" id="PF14322"/>
    </source>
</evidence>
<organism evidence="2 3">
    <name type="scientific">Niastella yeongjuensis</name>
    <dbReference type="NCBI Taxonomy" id="354355"/>
    <lineage>
        <taxon>Bacteria</taxon>
        <taxon>Pseudomonadati</taxon>
        <taxon>Bacteroidota</taxon>
        <taxon>Chitinophagia</taxon>
        <taxon>Chitinophagales</taxon>
        <taxon>Chitinophagaceae</taxon>
        <taxon>Niastella</taxon>
    </lineage>
</organism>
<sequence length="469" mass="53038">MKQTHQYIIWLLTIVTSITSCKKYLTVQPESSFTRDQVFASERSAQQALNGIYNYLADNQLYGSNLSTLTIELLGQRFKSPASGSSNNYQFVAQYNYSHVQVQPTFEQIWQKAYSTIVYVNDFIPQMDKMAETGTLTTAHAQQMKGEAIAIRAMLHFDMLRLFGPVYVNNPTAPSIPYYTQANGAAQPLLPASQVLDNVLTDLTTAEDLLLVDPVISRGINNTTDFYSGFRNQRLNYFAVKALMARAYLWGGNTDAARDSAQAVLANGEKWFPWTPTTAITNAVAPDRVYSSEILFGSYNQEMYNNYISTFSSTLQSNQVVTMDNTGLDRIFEANKNDYRYAYWYNASANGFTAFDKFKDIGDQTKSWRFVQPLVRKTELYYILAETDVTQAKTLLDTVRYHRGLPVLAATANLPAEIKKEYQKEFWGEGQIFYYYKRTKTATVMSGSSTANVSPVYLVPLPLSETTPR</sequence>
<gene>
    <name evidence="2" type="ORF">A4H97_08150</name>
</gene>
<evidence type="ECO:0000313" key="3">
    <source>
        <dbReference type="Proteomes" id="UP000192610"/>
    </source>
</evidence>
<name>A0A1V9END2_9BACT</name>
<dbReference type="STRING" id="354355.SAMN05660816_01656"/>
<keyword evidence="3" id="KW-1185">Reference proteome</keyword>
<dbReference type="InterPro" id="IPR033985">
    <property type="entry name" value="SusD-like_N"/>
</dbReference>
<dbReference type="GO" id="GO:0009279">
    <property type="term" value="C:cell outer membrane"/>
    <property type="evidence" value="ECO:0007669"/>
    <property type="project" value="UniProtKB-SubCell"/>
</dbReference>
<accession>A0A1V9END2</accession>
<dbReference type="Gene3D" id="1.25.40.390">
    <property type="match status" value="1"/>
</dbReference>
<dbReference type="AlphaFoldDB" id="A0A1V9END2"/>
<dbReference type="InterPro" id="IPR011990">
    <property type="entry name" value="TPR-like_helical_dom_sf"/>
</dbReference>
<dbReference type="RefSeq" id="WP_081201679.1">
    <property type="nucleotide sequence ID" value="NZ_FOCZ01000002.1"/>
</dbReference>
<dbReference type="SUPFAM" id="SSF48452">
    <property type="entry name" value="TPR-like"/>
    <property type="match status" value="1"/>
</dbReference>
<dbReference type="EMBL" id="LVXG01000023">
    <property type="protein sequence ID" value="OQP47454.1"/>
    <property type="molecule type" value="Genomic_DNA"/>
</dbReference>
<reference evidence="3" key="1">
    <citation type="submission" date="2016-04" db="EMBL/GenBank/DDBJ databases">
        <authorList>
            <person name="Chen L."/>
            <person name="Zhuang W."/>
            <person name="Wang G."/>
        </authorList>
    </citation>
    <scope>NUCLEOTIDE SEQUENCE [LARGE SCALE GENOMIC DNA]</scope>
    <source>
        <strain evidence="3">17621</strain>
    </source>
</reference>
<dbReference type="OrthoDB" id="1097962at2"/>
<dbReference type="Proteomes" id="UP000192610">
    <property type="component" value="Unassembled WGS sequence"/>
</dbReference>
<proteinExistence type="predicted"/>